<name>A0A6B0U3X7_IXORI</name>
<reference evidence="1" key="1">
    <citation type="submission" date="2019-12" db="EMBL/GenBank/DDBJ databases">
        <title>An insight into the sialome of adult female Ixodes ricinus ticks feeding for 6 days.</title>
        <authorList>
            <person name="Perner J."/>
            <person name="Ribeiro J.M.C."/>
        </authorList>
    </citation>
    <scope>NUCLEOTIDE SEQUENCE</scope>
    <source>
        <strain evidence="1">Semi-engorged</strain>
        <tissue evidence="1">Salivary glands</tissue>
    </source>
</reference>
<accession>A0A6B0U3X7</accession>
<proteinExistence type="predicted"/>
<evidence type="ECO:0000313" key="1">
    <source>
        <dbReference type="EMBL" id="MXU83917.1"/>
    </source>
</evidence>
<organism evidence="1">
    <name type="scientific">Ixodes ricinus</name>
    <name type="common">Common tick</name>
    <name type="synonym">Acarus ricinus</name>
    <dbReference type="NCBI Taxonomy" id="34613"/>
    <lineage>
        <taxon>Eukaryota</taxon>
        <taxon>Metazoa</taxon>
        <taxon>Ecdysozoa</taxon>
        <taxon>Arthropoda</taxon>
        <taxon>Chelicerata</taxon>
        <taxon>Arachnida</taxon>
        <taxon>Acari</taxon>
        <taxon>Parasitiformes</taxon>
        <taxon>Ixodida</taxon>
        <taxon>Ixodoidea</taxon>
        <taxon>Ixodidae</taxon>
        <taxon>Ixodinae</taxon>
        <taxon>Ixodes</taxon>
    </lineage>
</organism>
<dbReference type="EMBL" id="GIFC01001834">
    <property type="protein sequence ID" value="MXU83917.1"/>
    <property type="molecule type" value="Transcribed_RNA"/>
</dbReference>
<protein>
    <submittedName>
        <fullName evidence="1">Putative secreted protein</fullName>
    </submittedName>
</protein>
<dbReference type="AlphaFoldDB" id="A0A6B0U3X7"/>
<sequence>MQKLLITGYRCLPLTPVPIALTWAPSCASHICPGFQGCSSTVAIELYQDRKVEAVTKYHSEVVASNFYESMKVAGKAG</sequence>